<keyword evidence="1" id="KW-0472">Membrane</keyword>
<evidence type="ECO:0000313" key="3">
    <source>
        <dbReference type="Proteomes" id="UP000249393"/>
    </source>
</evidence>
<evidence type="ECO:0008006" key="4">
    <source>
        <dbReference type="Google" id="ProtNLM"/>
    </source>
</evidence>
<accession>A0A2W5WN33</accession>
<dbReference type="RefSeq" id="WP_304276168.1">
    <property type="nucleotide sequence ID" value="NZ_QFQZ01000016.1"/>
</dbReference>
<feature type="transmembrane region" description="Helical" evidence="1">
    <location>
        <begin position="99"/>
        <end position="123"/>
    </location>
</feature>
<feature type="transmembrane region" description="Helical" evidence="1">
    <location>
        <begin position="135"/>
        <end position="161"/>
    </location>
</feature>
<organism evidence="2 3">
    <name type="scientific">Caulobacter segnis</name>
    <dbReference type="NCBI Taxonomy" id="88688"/>
    <lineage>
        <taxon>Bacteria</taxon>
        <taxon>Pseudomonadati</taxon>
        <taxon>Pseudomonadota</taxon>
        <taxon>Alphaproteobacteria</taxon>
        <taxon>Caulobacterales</taxon>
        <taxon>Caulobacteraceae</taxon>
        <taxon>Caulobacter</taxon>
    </lineage>
</organism>
<dbReference type="AlphaFoldDB" id="A0A2W5WN33"/>
<evidence type="ECO:0000313" key="2">
    <source>
        <dbReference type="EMBL" id="PZR35408.1"/>
    </source>
</evidence>
<name>A0A2W5WN33_9CAUL</name>
<protein>
    <recommendedName>
        <fullName evidence="4">DUF2975 domain-containing protein</fullName>
    </recommendedName>
</protein>
<feature type="transmembrane region" description="Helical" evidence="1">
    <location>
        <begin position="16"/>
        <end position="41"/>
    </location>
</feature>
<reference evidence="2 3" key="1">
    <citation type="submission" date="2017-08" db="EMBL/GenBank/DDBJ databases">
        <title>Infants hospitalized years apart are colonized by the same room-sourced microbial strains.</title>
        <authorList>
            <person name="Brooks B."/>
            <person name="Olm M.R."/>
            <person name="Firek B.A."/>
            <person name="Baker R."/>
            <person name="Thomas B.C."/>
            <person name="Morowitz M.J."/>
            <person name="Banfield J.F."/>
        </authorList>
    </citation>
    <scope>NUCLEOTIDE SEQUENCE [LARGE SCALE GENOMIC DNA]</scope>
    <source>
        <strain evidence="2">S2_003_000_R2_4</strain>
    </source>
</reference>
<keyword evidence="1" id="KW-0812">Transmembrane</keyword>
<feature type="transmembrane region" description="Helical" evidence="1">
    <location>
        <begin position="181"/>
        <end position="211"/>
    </location>
</feature>
<comment type="caution">
    <text evidence="2">The sequence shown here is derived from an EMBL/GenBank/DDBJ whole genome shotgun (WGS) entry which is preliminary data.</text>
</comment>
<gene>
    <name evidence="2" type="ORF">DI526_07435</name>
</gene>
<dbReference type="Proteomes" id="UP000249393">
    <property type="component" value="Unassembled WGS sequence"/>
</dbReference>
<sequence>MGEKAEGRWLRRVSGAMALFTGIVATALTLAVVVSLIGSAISGWRARPVAWAVGGKTASVSAEFDSTRQKSCTPGARALCPSSGPPDIKGYVSGQLGAAVLQLPLAVLAYGLLQACGCFFELARGRMLARRTVDGLVRFSMAGLTFVVLSPFAGGLAALVADGARKVMDLATGDSSVFFSVSVFSASYAGATGLLTVIYAVTLTVIAVVMVKASTIADDHAQIV</sequence>
<evidence type="ECO:0000256" key="1">
    <source>
        <dbReference type="SAM" id="Phobius"/>
    </source>
</evidence>
<keyword evidence="1" id="KW-1133">Transmembrane helix</keyword>
<dbReference type="EMBL" id="QFQZ01000016">
    <property type="protein sequence ID" value="PZR35408.1"/>
    <property type="molecule type" value="Genomic_DNA"/>
</dbReference>
<proteinExistence type="predicted"/>